<dbReference type="KEGG" id="ttc:FOKN1_1018"/>
<dbReference type="InterPro" id="IPR036662">
    <property type="entry name" value="PTS_EIIA_man-typ_sf"/>
</dbReference>
<keyword evidence="4" id="KW-1185">Reference proteome</keyword>
<protein>
    <submittedName>
        <fullName evidence="3">Phosphotransferase system, mannose/fructose-specific component IIA</fullName>
    </submittedName>
</protein>
<dbReference type="InterPro" id="IPR051471">
    <property type="entry name" value="Bacterial_PTS_sugar_comp"/>
</dbReference>
<dbReference type="GO" id="GO:0016740">
    <property type="term" value="F:transferase activity"/>
    <property type="evidence" value="ECO:0007669"/>
    <property type="project" value="UniProtKB-KW"/>
</dbReference>
<dbReference type="AlphaFoldDB" id="A0A1Z4VQ06"/>
<dbReference type="PANTHER" id="PTHR33799:SF1">
    <property type="entry name" value="PTS SYSTEM MANNOSE-SPECIFIC EIIAB COMPONENT-RELATED"/>
    <property type="match status" value="1"/>
</dbReference>
<evidence type="ECO:0000259" key="2">
    <source>
        <dbReference type="PROSITE" id="PS51096"/>
    </source>
</evidence>
<dbReference type="PANTHER" id="PTHR33799">
    <property type="entry name" value="PTS PERMEASE-RELATED-RELATED"/>
    <property type="match status" value="1"/>
</dbReference>
<dbReference type="OrthoDB" id="7065728at2"/>
<accession>A0A1Z4VQ06</accession>
<evidence type="ECO:0000313" key="3">
    <source>
        <dbReference type="EMBL" id="BAZ93418.1"/>
    </source>
</evidence>
<dbReference type="GO" id="GO:0009401">
    <property type="term" value="P:phosphoenolpyruvate-dependent sugar phosphotransferase system"/>
    <property type="evidence" value="ECO:0007669"/>
    <property type="project" value="InterPro"/>
</dbReference>
<dbReference type="Pfam" id="PF03610">
    <property type="entry name" value="EIIA-man"/>
    <property type="match status" value="1"/>
</dbReference>
<dbReference type="RefSeq" id="WP_096365356.1">
    <property type="nucleotide sequence ID" value="NZ_AP018052.1"/>
</dbReference>
<dbReference type="InterPro" id="IPR004701">
    <property type="entry name" value="PTS_EIIA_man-typ"/>
</dbReference>
<dbReference type="PROSITE" id="PS51096">
    <property type="entry name" value="PTS_EIIA_TYPE_4"/>
    <property type="match status" value="1"/>
</dbReference>
<dbReference type="Gene3D" id="3.40.50.510">
    <property type="entry name" value="Phosphotransferase system, mannose-type IIA component"/>
    <property type="match status" value="1"/>
</dbReference>
<feature type="domain" description="PTS EIIA type-4" evidence="2">
    <location>
        <begin position="2"/>
        <end position="124"/>
    </location>
</feature>
<dbReference type="GO" id="GO:0016020">
    <property type="term" value="C:membrane"/>
    <property type="evidence" value="ECO:0007669"/>
    <property type="project" value="InterPro"/>
</dbReference>
<organism evidence="3 4">
    <name type="scientific">Thiohalobacter thiocyanaticus</name>
    <dbReference type="NCBI Taxonomy" id="585455"/>
    <lineage>
        <taxon>Bacteria</taxon>
        <taxon>Pseudomonadati</taxon>
        <taxon>Pseudomonadota</taxon>
        <taxon>Gammaproteobacteria</taxon>
        <taxon>Thiohalobacterales</taxon>
        <taxon>Thiohalobacteraceae</taxon>
        <taxon>Thiohalobacter</taxon>
    </lineage>
</organism>
<gene>
    <name evidence="3" type="ORF">FOKN1_1018</name>
</gene>
<dbReference type="Proteomes" id="UP000218765">
    <property type="component" value="Chromosome"/>
</dbReference>
<dbReference type="SUPFAM" id="SSF53062">
    <property type="entry name" value="PTS system fructose IIA component-like"/>
    <property type="match status" value="1"/>
</dbReference>
<name>A0A1Z4VQ06_9GAMM</name>
<proteinExistence type="predicted"/>
<sequence length="132" mass="14114">MSVGLLIITHGEIGKMLLHTATHMLGVCPLETRALKASFDCDPDAILASAIESGRELDTGMGVLILTDMYGSTPSNIATRVQEHVSASVVSGINLPMLVRVLNYPRLSLPELEEKALSGGRDGVLLCHPQEH</sequence>
<evidence type="ECO:0000313" key="4">
    <source>
        <dbReference type="Proteomes" id="UP000218765"/>
    </source>
</evidence>
<evidence type="ECO:0000256" key="1">
    <source>
        <dbReference type="ARBA" id="ARBA00022679"/>
    </source>
</evidence>
<reference evidence="3 4" key="1">
    <citation type="submission" date="2017-05" db="EMBL/GenBank/DDBJ databases">
        <title>Thiocyanate degradation by Thiohalobacter thiocyanaticus FOKN1.</title>
        <authorList>
            <person name="Oshiki M."/>
            <person name="Fukushima T."/>
            <person name="Kawano S."/>
            <person name="Nakagawa J."/>
        </authorList>
    </citation>
    <scope>NUCLEOTIDE SEQUENCE [LARGE SCALE GENOMIC DNA]</scope>
    <source>
        <strain evidence="3 4">FOKN1</strain>
    </source>
</reference>
<dbReference type="EMBL" id="AP018052">
    <property type="protein sequence ID" value="BAZ93418.1"/>
    <property type="molecule type" value="Genomic_DNA"/>
</dbReference>
<keyword evidence="1 3" id="KW-0808">Transferase</keyword>